<feature type="transmembrane region" description="Helical" evidence="1">
    <location>
        <begin position="201"/>
        <end position="220"/>
    </location>
</feature>
<keyword evidence="1" id="KW-1133">Transmembrane helix</keyword>
<name>A0A0C1U0S9_9CLOT</name>
<keyword evidence="1" id="KW-0472">Membrane</keyword>
<keyword evidence="3" id="KW-1185">Reference proteome</keyword>
<feature type="transmembrane region" description="Helical" evidence="1">
    <location>
        <begin position="118"/>
        <end position="139"/>
    </location>
</feature>
<feature type="transmembrane region" description="Helical" evidence="1">
    <location>
        <begin position="74"/>
        <end position="98"/>
    </location>
</feature>
<organism evidence="2 3">
    <name type="scientific">Clostridium argentinense CDC 2741</name>
    <dbReference type="NCBI Taxonomy" id="1418104"/>
    <lineage>
        <taxon>Bacteria</taxon>
        <taxon>Bacillati</taxon>
        <taxon>Bacillota</taxon>
        <taxon>Clostridia</taxon>
        <taxon>Eubacteriales</taxon>
        <taxon>Clostridiaceae</taxon>
        <taxon>Clostridium</taxon>
    </lineage>
</organism>
<dbReference type="OrthoDB" id="1115879at2"/>
<keyword evidence="1" id="KW-0812">Transmembrane</keyword>
<dbReference type="Proteomes" id="UP000031366">
    <property type="component" value="Unassembled WGS sequence"/>
</dbReference>
<dbReference type="EMBL" id="AYSO01000017">
    <property type="protein sequence ID" value="KIE46444.1"/>
    <property type="molecule type" value="Genomic_DNA"/>
</dbReference>
<reference evidence="2 3" key="1">
    <citation type="journal article" date="2015" name="Infect. Genet. Evol.">
        <title>Genomic sequences of six botulinum neurotoxin-producing strains representing three clostridial species illustrate the mobility and diversity of botulinum neurotoxin genes.</title>
        <authorList>
            <person name="Smith T.J."/>
            <person name="Hill K.K."/>
            <person name="Xie G."/>
            <person name="Foley B.T."/>
            <person name="Williamson C.H."/>
            <person name="Foster J.T."/>
            <person name="Johnson S.L."/>
            <person name="Chertkov O."/>
            <person name="Teshima H."/>
            <person name="Gibbons H.S."/>
            <person name="Johnsky L.A."/>
            <person name="Karavis M.A."/>
            <person name="Smith L.A."/>
        </authorList>
    </citation>
    <scope>NUCLEOTIDE SEQUENCE [LARGE SCALE GENOMIC DNA]</scope>
    <source>
        <strain evidence="2 3">CDC 2741</strain>
    </source>
</reference>
<accession>A0A0C1U0S9</accession>
<dbReference type="STRING" id="29341.RSJ17_10990"/>
<feature type="transmembrane region" description="Helical" evidence="1">
    <location>
        <begin position="41"/>
        <end position="62"/>
    </location>
</feature>
<evidence type="ECO:0000313" key="2">
    <source>
        <dbReference type="EMBL" id="KIE46444.1"/>
    </source>
</evidence>
<feature type="transmembrane region" description="Helical" evidence="1">
    <location>
        <begin position="171"/>
        <end position="189"/>
    </location>
</feature>
<comment type="caution">
    <text evidence="2">The sequence shown here is derived from an EMBL/GenBank/DDBJ whole genome shotgun (WGS) entry which is preliminary data.</text>
</comment>
<gene>
    <name evidence="2" type="ORF">U732_1638</name>
</gene>
<evidence type="ECO:0000256" key="1">
    <source>
        <dbReference type="SAM" id="Phobius"/>
    </source>
</evidence>
<evidence type="ECO:0000313" key="3">
    <source>
        <dbReference type="Proteomes" id="UP000031366"/>
    </source>
</evidence>
<proteinExistence type="predicted"/>
<dbReference type="AlphaFoldDB" id="A0A0C1U0S9"/>
<protein>
    <submittedName>
        <fullName evidence="2">Mpv17 / PMP22 family protein</fullName>
    </submittedName>
</protein>
<dbReference type="RefSeq" id="WP_039633431.1">
    <property type="nucleotide sequence ID" value="NZ_AYSO01000017.1"/>
</dbReference>
<sequence>MKKGDIIWGIIVGLVIFLLFQLLNGEDTNSLTILAKSHPYIIGFLKVSILATLGEILALRIIKGNYEKPVGIVYKFIVWGFIGMTFTVVFDIFAKGVVGVMDSGLLPSAKKESTTYKFLFAFFTSAFMNIVFAPTFMAFHRITDTYIELGGGRLNKIKKVKLKEVVNNIDWYGYLNFIVLKTIPVFWIPAHTITFLLPPQYRVLTAAILSMVLGAILALSKTKKNTISHKSIAK</sequence>